<sequence length="170" mass="18667">MALILLSACADKKPVEANKATSAEQVFGIGDTVPLGDIKVMVKGVKSYENIDGALKNSKILVVSWDTGNDSLKPLPAADFPNMAIVDQNGTVYNFDEDWTNWAINQEPVITRKSSSDLNPGLVMSNRVAFELRGEYFDNSTWHLLTNDGVKIKICLKEHLKNGKCPKADL</sequence>
<reference evidence="3" key="1">
    <citation type="submission" date="2011-03" db="EMBL/GenBank/DDBJ databases">
        <title>Draft genome sequence of Brevundimonas diminuta.</title>
        <authorList>
            <person name="Brown P.J.B."/>
            <person name="Buechlein A."/>
            <person name="Hemmerich C."/>
            <person name="Brun Y.V."/>
        </authorList>
    </citation>
    <scope>NUCLEOTIDE SEQUENCE [LARGE SCALE GENOMIC DNA]</scope>
    <source>
        <strain evidence="3">C19</strain>
    </source>
</reference>
<proteinExistence type="predicted"/>
<dbReference type="Gene3D" id="2.60.40.1240">
    <property type="match status" value="1"/>
</dbReference>
<name>F4QGD5_9CAUL</name>
<dbReference type="AlphaFoldDB" id="F4QGD5"/>
<dbReference type="HOGENOM" id="CLU_1567476_0_0_5"/>
<gene>
    <name evidence="2" type="ORF">ABI_08990</name>
</gene>
<keyword evidence="1" id="KW-0732">Signal</keyword>
<accession>F4QGD5</accession>
<dbReference type="InterPro" id="IPR029050">
    <property type="entry name" value="Immunoprotect_excell_Ig-like"/>
</dbReference>
<organism evidence="2 3">
    <name type="scientific">Asticcacaulis biprosthecium C19</name>
    <dbReference type="NCBI Taxonomy" id="715226"/>
    <lineage>
        <taxon>Bacteria</taxon>
        <taxon>Pseudomonadati</taxon>
        <taxon>Pseudomonadota</taxon>
        <taxon>Alphaproteobacteria</taxon>
        <taxon>Caulobacterales</taxon>
        <taxon>Caulobacteraceae</taxon>
        <taxon>Asticcacaulis</taxon>
    </lineage>
</organism>
<evidence type="ECO:0000313" key="2">
    <source>
        <dbReference type="EMBL" id="EGF92463.1"/>
    </source>
</evidence>
<dbReference type="RefSeq" id="WP_006271638.1">
    <property type="nucleotide sequence ID" value="NZ_GL883077.1"/>
</dbReference>
<dbReference type="Proteomes" id="UP000006512">
    <property type="component" value="Unassembled WGS sequence"/>
</dbReference>
<evidence type="ECO:0000256" key="1">
    <source>
        <dbReference type="ARBA" id="ARBA00022729"/>
    </source>
</evidence>
<protein>
    <submittedName>
        <fullName evidence="2">Uncharacterized protein</fullName>
    </submittedName>
</protein>
<keyword evidence="3" id="KW-1185">Reference proteome</keyword>
<evidence type="ECO:0000313" key="3">
    <source>
        <dbReference type="Proteomes" id="UP000006512"/>
    </source>
</evidence>
<dbReference type="EMBL" id="GL883077">
    <property type="protein sequence ID" value="EGF92463.1"/>
    <property type="molecule type" value="Genomic_DNA"/>
</dbReference>